<accession>A0ABR0BD32</accession>
<feature type="region of interest" description="Disordered" evidence="1">
    <location>
        <begin position="1"/>
        <end position="29"/>
    </location>
</feature>
<feature type="compositionally biased region" description="Polar residues" evidence="1">
    <location>
        <begin position="16"/>
        <end position="25"/>
    </location>
</feature>
<name>A0ABR0BD32_PURLI</name>
<reference evidence="2 3" key="1">
    <citation type="journal article" date="2024" name="Microbiol. Resour. Announc.">
        <title>Genome annotations for the ascomycete fungi Trichoderma harzianum, Trichoderma aggressivum, and Purpureocillium lilacinum.</title>
        <authorList>
            <person name="Beijen E.P.W."/>
            <person name="Ohm R.A."/>
        </authorList>
    </citation>
    <scope>NUCLEOTIDE SEQUENCE [LARGE SCALE GENOMIC DNA]</scope>
    <source>
        <strain evidence="2 3">CBS 150709</strain>
    </source>
</reference>
<gene>
    <name evidence="2" type="ORF">Purlil1_13787</name>
</gene>
<sequence length="176" mass="18969">MDRSDDPSLAEHGSDTPRNAASQDDSVPLAQVELQFDPTKSLQGRPERSASGDLDNILSGLKSLSQPLTDALAPLLEDKAFRGQLEERYVKLKRNTELRQKVAMELLHALGSVQETENCGHDGVSSTGHDSEKSLGLLQPGSNLVGQHAPRAGSPTSPEERLSQEGAVTSPRRQSH</sequence>
<dbReference type="Proteomes" id="UP001287286">
    <property type="component" value="Unassembled WGS sequence"/>
</dbReference>
<evidence type="ECO:0000256" key="1">
    <source>
        <dbReference type="SAM" id="MobiDB-lite"/>
    </source>
</evidence>
<protein>
    <submittedName>
        <fullName evidence="2">Uncharacterized protein</fullName>
    </submittedName>
</protein>
<dbReference type="EMBL" id="JAWRVI010000305">
    <property type="protein sequence ID" value="KAK4068509.1"/>
    <property type="molecule type" value="Genomic_DNA"/>
</dbReference>
<proteinExistence type="predicted"/>
<feature type="region of interest" description="Disordered" evidence="1">
    <location>
        <begin position="116"/>
        <end position="176"/>
    </location>
</feature>
<evidence type="ECO:0000313" key="3">
    <source>
        <dbReference type="Proteomes" id="UP001287286"/>
    </source>
</evidence>
<evidence type="ECO:0000313" key="2">
    <source>
        <dbReference type="EMBL" id="KAK4068509.1"/>
    </source>
</evidence>
<comment type="caution">
    <text evidence="2">The sequence shown here is derived from an EMBL/GenBank/DDBJ whole genome shotgun (WGS) entry which is preliminary data.</text>
</comment>
<organism evidence="2 3">
    <name type="scientific">Purpureocillium lilacinum</name>
    <name type="common">Paecilomyces lilacinus</name>
    <dbReference type="NCBI Taxonomy" id="33203"/>
    <lineage>
        <taxon>Eukaryota</taxon>
        <taxon>Fungi</taxon>
        <taxon>Dikarya</taxon>
        <taxon>Ascomycota</taxon>
        <taxon>Pezizomycotina</taxon>
        <taxon>Sordariomycetes</taxon>
        <taxon>Hypocreomycetidae</taxon>
        <taxon>Hypocreales</taxon>
        <taxon>Ophiocordycipitaceae</taxon>
        <taxon>Purpureocillium</taxon>
    </lineage>
</organism>
<keyword evidence="3" id="KW-1185">Reference proteome</keyword>